<evidence type="ECO:0000256" key="1">
    <source>
        <dbReference type="ARBA" id="ARBA00004236"/>
    </source>
</evidence>
<evidence type="ECO:0000256" key="12">
    <source>
        <dbReference type="ARBA" id="ARBA00022960"/>
    </source>
</evidence>
<proteinExistence type="inferred from homology"/>
<dbReference type="SUPFAM" id="SSF53955">
    <property type="entry name" value="Lysozyme-like"/>
    <property type="match status" value="1"/>
</dbReference>
<keyword evidence="10" id="KW-0812">Transmembrane</keyword>
<dbReference type="GO" id="GO:0005886">
    <property type="term" value="C:plasma membrane"/>
    <property type="evidence" value="ECO:0007669"/>
    <property type="project" value="UniProtKB-SubCell"/>
</dbReference>
<dbReference type="NCBIfam" id="TIGR02074">
    <property type="entry name" value="PBP_1a_fam"/>
    <property type="match status" value="1"/>
</dbReference>
<evidence type="ECO:0000256" key="4">
    <source>
        <dbReference type="ARBA" id="ARBA00007739"/>
    </source>
</evidence>
<evidence type="ECO:0000313" key="23">
    <source>
        <dbReference type="EMBL" id="TWI71602.1"/>
    </source>
</evidence>
<dbReference type="InterPro" id="IPR036950">
    <property type="entry name" value="PBP_transglycosylase"/>
</dbReference>
<evidence type="ECO:0000259" key="21">
    <source>
        <dbReference type="Pfam" id="PF00905"/>
    </source>
</evidence>
<evidence type="ECO:0000256" key="5">
    <source>
        <dbReference type="ARBA" id="ARBA00022475"/>
    </source>
</evidence>
<keyword evidence="15" id="KW-0472">Membrane</keyword>
<dbReference type="InterPro" id="IPR001460">
    <property type="entry name" value="PCN-bd_Tpept"/>
</dbReference>
<evidence type="ECO:0000256" key="13">
    <source>
        <dbReference type="ARBA" id="ARBA00022984"/>
    </source>
</evidence>
<keyword evidence="16" id="KW-0511">Multifunctional enzyme</keyword>
<organism evidence="23 24">
    <name type="scientific">Desulfobotulus alkaliphilus</name>
    <dbReference type="NCBI Taxonomy" id="622671"/>
    <lineage>
        <taxon>Bacteria</taxon>
        <taxon>Pseudomonadati</taxon>
        <taxon>Thermodesulfobacteriota</taxon>
        <taxon>Desulfobacteria</taxon>
        <taxon>Desulfobacterales</taxon>
        <taxon>Desulfobacteraceae</taxon>
        <taxon>Desulfobotulus</taxon>
    </lineage>
</organism>
<sequence>MKRFLLIWCFPGLIGGLLLGLIIGTMRDLPQITALEEYRPSSLTQVFSSDGVLLARFYAENRMPVVSDQIPDILKQALIATEDRNFYSHHGMDPKGILRAVVRNLQSGGYSEGASTLTQQLAKTLFLSPDKTLMRKVREAFLALQIERRYTKEEILTLYLNQIYLGSGSYGVEAASIRYFGKSVEEISLAEAALIAGLPKAPSRFSPRASMERALARRNTVLRQMHATGIISQDQLEAALEEPVTLAAGHSPSSRKAPWFIEQVRMELEEALGPDILYQSGLRVHTSLDSRVQEAAEEAVHTHMAALETRMRAQQITALPQSAVLALDIHTGAVLAQIGGRNYAQSPFDRSTQARRQPGSAFKPLIFAMAIEGGAEQDQMISDTPVIFPQSRGQNWMPRNFSRNFMGNISLRTSLALSRNIPPIRLTDQMTPEKVVAFAGNLGIKSPLQANLSLALGTSEVTLEELTAAYAIFPAGGMYHQPWRIRKVEDASGRILYASPRKSRSAMHPESAAIMTDMLQAVVTEGTGRRAKASNRALGGKTGTTDNFRDGLFIGFSPAMALGVWTGCDRNESLGPMETGARTALPIWKDIMVETGPAARPEYFSIPAGTERRPMASGNMGLFRKEYR</sequence>
<dbReference type="InterPro" id="IPR012338">
    <property type="entry name" value="Beta-lactam/transpept-like"/>
</dbReference>
<comment type="caution">
    <text evidence="23">The sequence shown here is derived from an EMBL/GenBank/DDBJ whole genome shotgun (WGS) entry which is preliminary data.</text>
</comment>
<dbReference type="Proteomes" id="UP000318307">
    <property type="component" value="Unassembled WGS sequence"/>
</dbReference>
<dbReference type="Gene3D" id="1.10.3810.10">
    <property type="entry name" value="Biosynthetic peptidoglycan transglycosylase-like"/>
    <property type="match status" value="1"/>
</dbReference>
<comment type="similarity">
    <text evidence="3">In the C-terminal section; belongs to the transpeptidase family.</text>
</comment>
<dbReference type="PANTHER" id="PTHR32282:SF11">
    <property type="entry name" value="PENICILLIN-BINDING PROTEIN 1B"/>
    <property type="match status" value="1"/>
</dbReference>
<dbReference type="GO" id="GO:0006508">
    <property type="term" value="P:proteolysis"/>
    <property type="evidence" value="ECO:0007669"/>
    <property type="project" value="UniProtKB-KW"/>
</dbReference>
<keyword evidence="11" id="KW-0378">Hydrolase</keyword>
<dbReference type="Pfam" id="PF00905">
    <property type="entry name" value="Transpeptidase"/>
    <property type="match status" value="1"/>
</dbReference>
<evidence type="ECO:0000256" key="15">
    <source>
        <dbReference type="ARBA" id="ARBA00023136"/>
    </source>
</evidence>
<evidence type="ECO:0000256" key="7">
    <source>
        <dbReference type="ARBA" id="ARBA00022670"/>
    </source>
</evidence>
<evidence type="ECO:0000256" key="20">
    <source>
        <dbReference type="ARBA" id="ARBA00060592"/>
    </source>
</evidence>
<dbReference type="GO" id="GO:0009002">
    <property type="term" value="F:serine-type D-Ala-D-Ala carboxypeptidase activity"/>
    <property type="evidence" value="ECO:0007669"/>
    <property type="project" value="UniProtKB-EC"/>
</dbReference>
<dbReference type="GO" id="GO:0071555">
    <property type="term" value="P:cell wall organization"/>
    <property type="evidence" value="ECO:0007669"/>
    <property type="project" value="UniProtKB-KW"/>
</dbReference>
<dbReference type="GO" id="GO:0008360">
    <property type="term" value="P:regulation of cell shape"/>
    <property type="evidence" value="ECO:0007669"/>
    <property type="project" value="UniProtKB-KW"/>
</dbReference>
<dbReference type="InterPro" id="IPR050396">
    <property type="entry name" value="Glycosyltr_51/Transpeptidase"/>
</dbReference>
<dbReference type="GO" id="GO:0008658">
    <property type="term" value="F:penicillin binding"/>
    <property type="evidence" value="ECO:0007669"/>
    <property type="project" value="InterPro"/>
</dbReference>
<comment type="pathway">
    <text evidence="2">Cell wall biogenesis; peptidoglycan biosynthesis.</text>
</comment>
<dbReference type="GO" id="GO:0030288">
    <property type="term" value="C:outer membrane-bounded periplasmic space"/>
    <property type="evidence" value="ECO:0007669"/>
    <property type="project" value="TreeGrafter"/>
</dbReference>
<dbReference type="EMBL" id="VLLC01000013">
    <property type="protein sequence ID" value="TWI71602.1"/>
    <property type="molecule type" value="Genomic_DNA"/>
</dbReference>
<keyword evidence="24" id="KW-1185">Reference proteome</keyword>
<dbReference type="InterPro" id="IPR001264">
    <property type="entry name" value="Glyco_trans_51"/>
</dbReference>
<comment type="similarity">
    <text evidence="4">In the N-terminal section; belongs to the glycosyltransferase 51 family.</text>
</comment>
<evidence type="ECO:0000256" key="8">
    <source>
        <dbReference type="ARBA" id="ARBA00022676"/>
    </source>
</evidence>
<evidence type="ECO:0000256" key="17">
    <source>
        <dbReference type="ARBA" id="ARBA00023316"/>
    </source>
</evidence>
<reference evidence="23 24" key="1">
    <citation type="submission" date="2019-07" db="EMBL/GenBank/DDBJ databases">
        <title>Genome sequencing of 100 strains of the haloalkaliphilic chemolithoautotrophic sulfur-oxidizing bacterium Thioalkalivibrio.</title>
        <authorList>
            <person name="Muyzer G."/>
        </authorList>
    </citation>
    <scope>NUCLEOTIDE SEQUENCE [LARGE SCALE GENOMIC DNA]</scope>
    <source>
        <strain evidence="23 24">ASO4-4</strain>
    </source>
</reference>
<dbReference type="InterPro" id="IPR023346">
    <property type="entry name" value="Lysozyme-like_dom_sf"/>
</dbReference>
<evidence type="ECO:0000256" key="10">
    <source>
        <dbReference type="ARBA" id="ARBA00022692"/>
    </source>
</evidence>
<keyword evidence="8" id="KW-0328">Glycosyltransferase</keyword>
<evidence type="ECO:0000256" key="9">
    <source>
        <dbReference type="ARBA" id="ARBA00022679"/>
    </source>
</evidence>
<dbReference type="UniPathway" id="UPA00219"/>
<accession>A0A562RRF8</accession>
<evidence type="ECO:0000256" key="3">
    <source>
        <dbReference type="ARBA" id="ARBA00007090"/>
    </source>
</evidence>
<evidence type="ECO:0000256" key="2">
    <source>
        <dbReference type="ARBA" id="ARBA00004752"/>
    </source>
</evidence>
<keyword evidence="6" id="KW-0121">Carboxypeptidase</keyword>
<dbReference type="OrthoDB" id="9766909at2"/>
<dbReference type="SUPFAM" id="SSF56601">
    <property type="entry name" value="beta-lactamase/transpeptidase-like"/>
    <property type="match status" value="1"/>
</dbReference>
<dbReference type="PANTHER" id="PTHR32282">
    <property type="entry name" value="BINDING PROTEIN TRANSPEPTIDASE, PUTATIVE-RELATED"/>
    <property type="match status" value="1"/>
</dbReference>
<dbReference type="GO" id="GO:0008955">
    <property type="term" value="F:peptidoglycan glycosyltransferase activity"/>
    <property type="evidence" value="ECO:0007669"/>
    <property type="project" value="UniProtKB-EC"/>
</dbReference>
<evidence type="ECO:0000313" key="24">
    <source>
        <dbReference type="Proteomes" id="UP000318307"/>
    </source>
</evidence>
<keyword evidence="5" id="KW-1003">Cell membrane</keyword>
<keyword evidence="14" id="KW-1133">Transmembrane helix</keyword>
<comment type="catalytic activity">
    <reaction evidence="19">
        <text>[GlcNAc-(1-&gt;4)-Mur2Ac(oyl-L-Ala-gamma-D-Glu-L-Lys-D-Ala-D-Ala)](n)-di-trans,octa-cis-undecaprenyl diphosphate + beta-D-GlcNAc-(1-&gt;4)-Mur2Ac(oyl-L-Ala-gamma-D-Glu-L-Lys-D-Ala-D-Ala)-di-trans,octa-cis-undecaprenyl diphosphate = [GlcNAc-(1-&gt;4)-Mur2Ac(oyl-L-Ala-gamma-D-Glu-L-Lys-D-Ala-D-Ala)](n+1)-di-trans,octa-cis-undecaprenyl diphosphate + di-trans,octa-cis-undecaprenyl diphosphate + H(+)</text>
        <dbReference type="Rhea" id="RHEA:23708"/>
        <dbReference type="Rhea" id="RHEA-COMP:9602"/>
        <dbReference type="Rhea" id="RHEA-COMP:9603"/>
        <dbReference type="ChEBI" id="CHEBI:15378"/>
        <dbReference type="ChEBI" id="CHEBI:58405"/>
        <dbReference type="ChEBI" id="CHEBI:60033"/>
        <dbReference type="ChEBI" id="CHEBI:78435"/>
        <dbReference type="EC" id="2.4.99.28"/>
    </reaction>
</comment>
<dbReference type="FunFam" id="1.10.3810.10:FF:000003">
    <property type="entry name" value="Penicillin-binding protein 1a"/>
    <property type="match status" value="1"/>
</dbReference>
<keyword evidence="13" id="KW-0573">Peptidoglycan synthesis</keyword>
<keyword evidence="9" id="KW-0808">Transferase</keyword>
<comment type="pathway">
    <text evidence="20">Glycan biosynthesis.</text>
</comment>
<gene>
    <name evidence="23" type="ORF">LZ24_01869</name>
</gene>
<evidence type="ECO:0000256" key="19">
    <source>
        <dbReference type="ARBA" id="ARBA00049902"/>
    </source>
</evidence>
<comment type="subcellular location">
    <subcellularLocation>
        <location evidence="1">Cell membrane</location>
    </subcellularLocation>
</comment>
<evidence type="ECO:0000256" key="11">
    <source>
        <dbReference type="ARBA" id="ARBA00022801"/>
    </source>
</evidence>
<dbReference type="RefSeq" id="WP_144684791.1">
    <property type="nucleotide sequence ID" value="NZ_VLLC01000013.1"/>
</dbReference>
<evidence type="ECO:0000256" key="18">
    <source>
        <dbReference type="ARBA" id="ARBA00034000"/>
    </source>
</evidence>
<evidence type="ECO:0000256" key="6">
    <source>
        <dbReference type="ARBA" id="ARBA00022645"/>
    </source>
</evidence>
<dbReference type="AlphaFoldDB" id="A0A562RRF8"/>
<dbReference type="Gene3D" id="3.40.710.10">
    <property type="entry name" value="DD-peptidase/beta-lactamase superfamily"/>
    <property type="match status" value="1"/>
</dbReference>
<name>A0A562RRF8_9BACT</name>
<feature type="domain" description="Glycosyl transferase family 51" evidence="22">
    <location>
        <begin position="51"/>
        <end position="226"/>
    </location>
</feature>
<dbReference type="Pfam" id="PF00912">
    <property type="entry name" value="Transgly"/>
    <property type="match status" value="1"/>
</dbReference>
<protein>
    <submittedName>
        <fullName evidence="23">Penicillin-binding protein 1A</fullName>
    </submittedName>
</protein>
<keyword evidence="17" id="KW-0961">Cell wall biogenesis/degradation</keyword>
<evidence type="ECO:0000256" key="16">
    <source>
        <dbReference type="ARBA" id="ARBA00023268"/>
    </source>
</evidence>
<comment type="catalytic activity">
    <reaction evidence="18">
        <text>Preferential cleavage: (Ac)2-L-Lys-D-Ala-|-D-Ala. Also transpeptidation of peptidyl-alanyl moieties that are N-acyl substituents of D-alanine.</text>
        <dbReference type="EC" id="3.4.16.4"/>
    </reaction>
</comment>
<dbReference type="GO" id="GO:0009252">
    <property type="term" value="P:peptidoglycan biosynthetic process"/>
    <property type="evidence" value="ECO:0007669"/>
    <property type="project" value="UniProtKB-UniPathway"/>
</dbReference>
<keyword evidence="7" id="KW-0645">Protease</keyword>
<evidence type="ECO:0000259" key="22">
    <source>
        <dbReference type="Pfam" id="PF00912"/>
    </source>
</evidence>
<feature type="domain" description="Penicillin-binding protein transpeptidase" evidence="21">
    <location>
        <begin position="323"/>
        <end position="559"/>
    </location>
</feature>
<keyword evidence="12" id="KW-0133">Cell shape</keyword>
<evidence type="ECO:0000256" key="14">
    <source>
        <dbReference type="ARBA" id="ARBA00022989"/>
    </source>
</evidence>